<dbReference type="InterPro" id="IPR014044">
    <property type="entry name" value="CAP_dom"/>
</dbReference>
<keyword evidence="5" id="KW-1185">Reference proteome</keyword>
<dbReference type="InterPro" id="IPR001283">
    <property type="entry name" value="CRISP-related"/>
</dbReference>
<gene>
    <name evidence="4" type="ORF">GCK32_005986</name>
</gene>
<dbReference type="CDD" id="cd05380">
    <property type="entry name" value="CAP_euk"/>
    <property type="match status" value="1"/>
</dbReference>
<feature type="compositionally biased region" description="Gly residues" evidence="1">
    <location>
        <begin position="31"/>
        <end position="43"/>
    </location>
</feature>
<protein>
    <submittedName>
        <fullName evidence="4">SCP domain-containing protein</fullName>
    </submittedName>
</protein>
<feature type="chain" id="PRO_5043049109" evidence="2">
    <location>
        <begin position="22"/>
        <end position="269"/>
    </location>
</feature>
<evidence type="ECO:0000259" key="3">
    <source>
        <dbReference type="SMART" id="SM00198"/>
    </source>
</evidence>
<accession>A0AAN8F8S7</accession>
<evidence type="ECO:0000313" key="5">
    <source>
        <dbReference type="Proteomes" id="UP001331761"/>
    </source>
</evidence>
<dbReference type="SUPFAM" id="SSF55797">
    <property type="entry name" value="PR-1-like"/>
    <property type="match status" value="1"/>
</dbReference>
<dbReference type="EMBL" id="WIXE01025839">
    <property type="protein sequence ID" value="KAK5964420.1"/>
    <property type="molecule type" value="Genomic_DNA"/>
</dbReference>
<comment type="caution">
    <text evidence="4">The sequence shown here is derived from an EMBL/GenBank/DDBJ whole genome shotgun (WGS) entry which is preliminary data.</text>
</comment>
<dbReference type="PANTHER" id="PTHR10334">
    <property type="entry name" value="CYSTEINE-RICH SECRETORY PROTEIN-RELATED"/>
    <property type="match status" value="1"/>
</dbReference>
<sequence>MTPYGIVLLFVLGSLFAAIYGQGNSTAPGGAGNGTAAGNGTSSGNGTANSTTPATQNTTTTTTTTTTAAPNASEVVNCDSAQLPTSIRQRFLDQHNLRRGSLARGQSEANGNGGLAPPAANMYRMEYSCTAESYAQSHANSCSQQIQPVAQRPGHKTNVYAYSGSGDEAAAAEEAMNSWWSQLALNGIDNNMLFTQAVRSRTSKPVTRWSKMAWWNNLQVGCAINQCDGLKLVVCMYSPGGNDVGKQIYNVGAPCSQCPGQCQEDLCSQ</sequence>
<organism evidence="4 5">
    <name type="scientific">Trichostrongylus colubriformis</name>
    <name type="common">Black scour worm</name>
    <dbReference type="NCBI Taxonomy" id="6319"/>
    <lineage>
        <taxon>Eukaryota</taxon>
        <taxon>Metazoa</taxon>
        <taxon>Ecdysozoa</taxon>
        <taxon>Nematoda</taxon>
        <taxon>Chromadorea</taxon>
        <taxon>Rhabditida</taxon>
        <taxon>Rhabditina</taxon>
        <taxon>Rhabditomorpha</taxon>
        <taxon>Strongyloidea</taxon>
        <taxon>Trichostrongylidae</taxon>
        <taxon>Trichostrongylus</taxon>
    </lineage>
</organism>
<evidence type="ECO:0000256" key="1">
    <source>
        <dbReference type="SAM" id="MobiDB-lite"/>
    </source>
</evidence>
<dbReference type="SMART" id="SM00198">
    <property type="entry name" value="SCP"/>
    <property type="match status" value="1"/>
</dbReference>
<keyword evidence="2" id="KW-0732">Signal</keyword>
<reference evidence="4 5" key="1">
    <citation type="submission" date="2019-10" db="EMBL/GenBank/DDBJ databases">
        <title>Assembly and Annotation for the nematode Trichostrongylus colubriformis.</title>
        <authorList>
            <person name="Martin J."/>
        </authorList>
    </citation>
    <scope>NUCLEOTIDE SEQUENCE [LARGE SCALE GENOMIC DNA]</scope>
    <source>
        <strain evidence="4">G859</strain>
        <tissue evidence="4">Whole worm</tissue>
    </source>
</reference>
<evidence type="ECO:0000256" key="2">
    <source>
        <dbReference type="SAM" id="SignalP"/>
    </source>
</evidence>
<feature type="compositionally biased region" description="Low complexity" evidence="1">
    <location>
        <begin position="44"/>
        <end position="73"/>
    </location>
</feature>
<dbReference type="Proteomes" id="UP001331761">
    <property type="component" value="Unassembled WGS sequence"/>
</dbReference>
<feature type="region of interest" description="Disordered" evidence="1">
    <location>
        <begin position="31"/>
        <end position="76"/>
    </location>
</feature>
<dbReference type="AlphaFoldDB" id="A0AAN8F8S7"/>
<dbReference type="Gene3D" id="3.40.33.10">
    <property type="entry name" value="CAP"/>
    <property type="match status" value="1"/>
</dbReference>
<feature type="domain" description="SCP" evidence="3">
    <location>
        <begin position="86"/>
        <end position="245"/>
    </location>
</feature>
<proteinExistence type="predicted"/>
<feature type="signal peptide" evidence="2">
    <location>
        <begin position="1"/>
        <end position="21"/>
    </location>
</feature>
<dbReference type="Pfam" id="PF00188">
    <property type="entry name" value="CAP"/>
    <property type="match status" value="1"/>
</dbReference>
<dbReference type="InterPro" id="IPR035940">
    <property type="entry name" value="CAP_sf"/>
</dbReference>
<dbReference type="PRINTS" id="PR00837">
    <property type="entry name" value="V5TPXLIKE"/>
</dbReference>
<evidence type="ECO:0000313" key="4">
    <source>
        <dbReference type="EMBL" id="KAK5964420.1"/>
    </source>
</evidence>
<name>A0AAN8F8S7_TRICO</name>